<gene>
    <name evidence="1" type="ORF">ASIM_LOCUS9372</name>
</gene>
<proteinExistence type="predicted"/>
<protein>
    <submittedName>
        <fullName evidence="1">Uncharacterized protein</fullName>
    </submittedName>
</protein>
<evidence type="ECO:0000313" key="1">
    <source>
        <dbReference type="EMBL" id="VDK38914.1"/>
    </source>
</evidence>
<accession>A0A3P6R2A0</accession>
<evidence type="ECO:0000313" key="2">
    <source>
        <dbReference type="Proteomes" id="UP000267096"/>
    </source>
</evidence>
<dbReference type="Proteomes" id="UP000267096">
    <property type="component" value="Unassembled WGS sequence"/>
</dbReference>
<sequence length="58" mass="7084">MAKRSDAQRMQLLQSKRLLAWVRRLLSPLWDRKVPLWPQKTLLWLTSRCHQSELLMLR</sequence>
<dbReference type="EMBL" id="UYRR01028382">
    <property type="protein sequence ID" value="VDK38914.1"/>
    <property type="molecule type" value="Genomic_DNA"/>
</dbReference>
<dbReference type="AlphaFoldDB" id="A0A3P6R2A0"/>
<reference evidence="1 2" key="1">
    <citation type="submission" date="2018-11" db="EMBL/GenBank/DDBJ databases">
        <authorList>
            <consortium name="Pathogen Informatics"/>
        </authorList>
    </citation>
    <scope>NUCLEOTIDE SEQUENCE [LARGE SCALE GENOMIC DNA]</scope>
</reference>
<organism evidence="1 2">
    <name type="scientific">Anisakis simplex</name>
    <name type="common">Herring worm</name>
    <dbReference type="NCBI Taxonomy" id="6269"/>
    <lineage>
        <taxon>Eukaryota</taxon>
        <taxon>Metazoa</taxon>
        <taxon>Ecdysozoa</taxon>
        <taxon>Nematoda</taxon>
        <taxon>Chromadorea</taxon>
        <taxon>Rhabditida</taxon>
        <taxon>Spirurina</taxon>
        <taxon>Ascaridomorpha</taxon>
        <taxon>Ascaridoidea</taxon>
        <taxon>Anisakidae</taxon>
        <taxon>Anisakis</taxon>
        <taxon>Anisakis simplex complex</taxon>
    </lineage>
</organism>
<keyword evidence="2" id="KW-1185">Reference proteome</keyword>
<name>A0A3P6R2A0_ANISI</name>